<dbReference type="AlphaFoldDB" id="A0A5N0UUF3"/>
<dbReference type="OrthoDB" id="156845at2"/>
<name>A0A5N0UUF3_9PSEU</name>
<dbReference type="EMBL" id="VMNW02000071">
    <property type="protein sequence ID" value="KAA9153866.1"/>
    <property type="molecule type" value="Genomic_DNA"/>
</dbReference>
<organism evidence="2 3">
    <name type="scientific">Amycolatopsis acidicola</name>
    <dbReference type="NCBI Taxonomy" id="2596893"/>
    <lineage>
        <taxon>Bacteria</taxon>
        <taxon>Bacillati</taxon>
        <taxon>Actinomycetota</taxon>
        <taxon>Actinomycetes</taxon>
        <taxon>Pseudonocardiales</taxon>
        <taxon>Pseudonocardiaceae</taxon>
        <taxon>Amycolatopsis</taxon>
    </lineage>
</organism>
<reference evidence="2" key="1">
    <citation type="submission" date="2019-09" db="EMBL/GenBank/DDBJ databases">
        <authorList>
            <person name="Teo W.F.A."/>
            <person name="Duangmal K."/>
        </authorList>
    </citation>
    <scope>NUCLEOTIDE SEQUENCE [LARGE SCALE GENOMIC DNA]</scope>
    <source>
        <strain evidence="2">K81G1</strain>
    </source>
</reference>
<dbReference type="Proteomes" id="UP000319769">
    <property type="component" value="Unassembled WGS sequence"/>
</dbReference>
<protein>
    <submittedName>
        <fullName evidence="2">Pyridoxamine 5'-phosphate oxidase</fullName>
    </submittedName>
</protein>
<evidence type="ECO:0000313" key="3">
    <source>
        <dbReference type="Proteomes" id="UP000319769"/>
    </source>
</evidence>
<evidence type="ECO:0000313" key="2">
    <source>
        <dbReference type="EMBL" id="KAA9153866.1"/>
    </source>
</evidence>
<proteinExistence type="predicted"/>
<evidence type="ECO:0000256" key="1">
    <source>
        <dbReference type="SAM" id="MobiDB-lite"/>
    </source>
</evidence>
<dbReference type="SUPFAM" id="SSF50475">
    <property type="entry name" value="FMN-binding split barrel"/>
    <property type="match status" value="1"/>
</dbReference>
<gene>
    <name evidence="2" type="ORF">FPZ12_033320</name>
</gene>
<feature type="region of interest" description="Disordered" evidence="1">
    <location>
        <begin position="114"/>
        <end position="136"/>
    </location>
</feature>
<sequence length="136" mass="14523">MTTDTLSQGQVQPLDHAVARRLLRSTELASLADAATGSKPRLFPMLSHRNAKEATFAESRKIAALQARPEVAGTTDHRGPPPQIALGRGHDEAMATEDVVPEYAGVGVPDCVSRLSGKSPAEQFTTRGSTEWPPSH</sequence>
<feature type="region of interest" description="Disordered" evidence="1">
    <location>
        <begin position="68"/>
        <end position="87"/>
    </location>
</feature>
<dbReference type="RefSeq" id="WP_144754325.1">
    <property type="nucleotide sequence ID" value="NZ_VMNW02000071.1"/>
</dbReference>
<accession>A0A5N0UUF3</accession>
<comment type="caution">
    <text evidence="2">The sequence shown here is derived from an EMBL/GenBank/DDBJ whole genome shotgun (WGS) entry which is preliminary data.</text>
</comment>
<keyword evidence="3" id="KW-1185">Reference proteome</keyword>